<feature type="transmembrane region" description="Helical" evidence="4">
    <location>
        <begin position="1046"/>
        <end position="1065"/>
    </location>
</feature>
<feature type="domain" description="Glycosyl transferase 48" evidence="5">
    <location>
        <begin position="536"/>
        <end position="1149"/>
    </location>
</feature>
<feature type="transmembrane region" description="Helical" evidence="4">
    <location>
        <begin position="80"/>
        <end position="100"/>
    </location>
</feature>
<evidence type="ECO:0000259" key="5">
    <source>
        <dbReference type="Pfam" id="PF02364"/>
    </source>
</evidence>
<feature type="domain" description="Glycosyl transferase 48" evidence="5">
    <location>
        <begin position="2171"/>
        <end position="2768"/>
    </location>
</feature>
<reference evidence="7 8" key="1">
    <citation type="submission" date="2018-10" db="EMBL/GenBank/DDBJ databases">
        <title>A high-quality apple genome assembly.</title>
        <authorList>
            <person name="Hu J."/>
        </authorList>
    </citation>
    <scope>NUCLEOTIDE SEQUENCE [LARGE SCALE GENOMIC DNA]</scope>
    <source>
        <strain evidence="8">cv. HFTH1</strain>
        <tissue evidence="7">Young leaf</tissue>
    </source>
</reference>
<feature type="transmembrane region" description="Helical" evidence="4">
    <location>
        <begin position="28"/>
        <end position="49"/>
    </location>
</feature>
<keyword evidence="4" id="KW-1133">Transmembrane helix</keyword>
<feature type="transmembrane region" description="Helical" evidence="4">
    <location>
        <begin position="1479"/>
        <end position="1497"/>
    </location>
</feature>
<feature type="transmembrane region" description="Helical" evidence="4">
    <location>
        <begin position="1517"/>
        <end position="1538"/>
    </location>
</feature>
<dbReference type="EMBL" id="RDQH01000335">
    <property type="protein sequence ID" value="RXH90308.1"/>
    <property type="molecule type" value="Genomic_DNA"/>
</dbReference>
<feature type="region of interest" description="Disordered" evidence="3">
    <location>
        <begin position="178"/>
        <end position="197"/>
    </location>
</feature>
<dbReference type="GO" id="GO:0006075">
    <property type="term" value="P:(1-&gt;3)-beta-D-glucan biosynthetic process"/>
    <property type="evidence" value="ECO:0007669"/>
    <property type="project" value="InterPro"/>
</dbReference>
<comment type="caution">
    <text evidence="7">The sequence shown here is derived from an EMBL/GenBank/DDBJ whole genome shotgun (WGS) entry which is preliminary data.</text>
</comment>
<feature type="transmembrane region" description="Helical" evidence="4">
    <location>
        <begin position="107"/>
        <end position="127"/>
    </location>
</feature>
<dbReference type="GO" id="GO:0005886">
    <property type="term" value="C:plasma membrane"/>
    <property type="evidence" value="ECO:0007669"/>
    <property type="project" value="TreeGrafter"/>
</dbReference>
<gene>
    <name evidence="7" type="ORF">DVH24_032665</name>
</gene>
<evidence type="ECO:0000256" key="1">
    <source>
        <dbReference type="ARBA" id="ARBA00004308"/>
    </source>
</evidence>
<feature type="transmembrane region" description="Helical" evidence="4">
    <location>
        <begin position="1177"/>
        <end position="1194"/>
    </location>
</feature>
<evidence type="ECO:0000259" key="6">
    <source>
        <dbReference type="Pfam" id="PF25968"/>
    </source>
</evidence>
<protein>
    <recommendedName>
        <fullName evidence="9">1,3-beta-glucan synthase</fullName>
    </recommendedName>
</protein>
<evidence type="ECO:0000256" key="3">
    <source>
        <dbReference type="SAM" id="MobiDB-lite"/>
    </source>
</evidence>
<feature type="transmembrane region" description="Helical" evidence="4">
    <location>
        <begin position="1241"/>
        <end position="1258"/>
    </location>
</feature>
<dbReference type="PANTHER" id="PTHR12741">
    <property type="entry name" value="LYST-INTERACTING PROTEIN LIP5 DOPAMINE RESPONSIVE PROTEIN DRG-1"/>
    <property type="match status" value="1"/>
</dbReference>
<name>A0A498J3Y7_MALDO</name>
<keyword evidence="2 4" id="KW-0472">Membrane</keyword>
<feature type="domain" description="Glycosyl transferase 48" evidence="5">
    <location>
        <begin position="441"/>
        <end position="522"/>
    </location>
</feature>
<dbReference type="PANTHER" id="PTHR12741:SF16">
    <property type="entry name" value="CALLOSE SYNTHASE 7"/>
    <property type="match status" value="1"/>
</dbReference>
<feature type="domain" description="Callose synthase helical" evidence="6">
    <location>
        <begin position="252"/>
        <end position="434"/>
    </location>
</feature>
<feature type="transmembrane region" description="Helical" evidence="4">
    <location>
        <begin position="1594"/>
        <end position="1615"/>
    </location>
</feature>
<organism evidence="7 8">
    <name type="scientific">Malus domestica</name>
    <name type="common">Apple</name>
    <name type="synonym">Pyrus malus</name>
    <dbReference type="NCBI Taxonomy" id="3750"/>
    <lineage>
        <taxon>Eukaryota</taxon>
        <taxon>Viridiplantae</taxon>
        <taxon>Streptophyta</taxon>
        <taxon>Embryophyta</taxon>
        <taxon>Tracheophyta</taxon>
        <taxon>Spermatophyta</taxon>
        <taxon>Magnoliopsida</taxon>
        <taxon>eudicotyledons</taxon>
        <taxon>Gunneridae</taxon>
        <taxon>Pentapetalae</taxon>
        <taxon>rosids</taxon>
        <taxon>fabids</taxon>
        <taxon>Rosales</taxon>
        <taxon>Rosaceae</taxon>
        <taxon>Amygdaloideae</taxon>
        <taxon>Maleae</taxon>
        <taxon>Malus</taxon>
    </lineage>
</organism>
<evidence type="ECO:0008006" key="9">
    <source>
        <dbReference type="Google" id="ProtNLM"/>
    </source>
</evidence>
<evidence type="ECO:0000256" key="4">
    <source>
        <dbReference type="SAM" id="Phobius"/>
    </source>
</evidence>
<dbReference type="STRING" id="3750.A0A498J3Y7"/>
<keyword evidence="8" id="KW-1185">Reference proteome</keyword>
<feature type="transmembrane region" description="Helical" evidence="4">
    <location>
        <begin position="2519"/>
        <end position="2541"/>
    </location>
</feature>
<feature type="transmembrane region" description="Helical" evidence="4">
    <location>
        <begin position="1214"/>
        <end position="1235"/>
    </location>
</feature>
<feature type="transmembrane region" description="Helical" evidence="4">
    <location>
        <begin position="2863"/>
        <end position="2886"/>
    </location>
</feature>
<dbReference type="GO" id="GO:0012505">
    <property type="term" value="C:endomembrane system"/>
    <property type="evidence" value="ECO:0007669"/>
    <property type="project" value="UniProtKB-SubCell"/>
</dbReference>
<feature type="transmembrane region" description="Helical" evidence="4">
    <location>
        <begin position="2767"/>
        <end position="2784"/>
    </location>
</feature>
<comment type="subcellular location">
    <subcellularLocation>
        <location evidence="1">Endomembrane system</location>
    </subcellularLocation>
</comment>
<feature type="domain" description="Glycosyl transferase 48" evidence="5">
    <location>
        <begin position="2076"/>
        <end position="2157"/>
    </location>
</feature>
<dbReference type="Gene3D" id="1.25.40.270">
    <property type="entry name" value="Vacuolar protein sorting-associated protein vta1"/>
    <property type="match status" value="1"/>
</dbReference>
<dbReference type="Proteomes" id="UP000290289">
    <property type="component" value="Chromosome 9"/>
</dbReference>
<evidence type="ECO:0000313" key="8">
    <source>
        <dbReference type="Proteomes" id="UP000290289"/>
    </source>
</evidence>
<feature type="transmembrane region" description="Helical" evidence="4">
    <location>
        <begin position="1071"/>
        <end position="1093"/>
    </location>
</feature>
<evidence type="ECO:0000313" key="7">
    <source>
        <dbReference type="EMBL" id="RXH90308.1"/>
    </source>
</evidence>
<proteinExistence type="predicted"/>
<evidence type="ECO:0000256" key="2">
    <source>
        <dbReference type="ARBA" id="ARBA00023136"/>
    </source>
</evidence>
<feature type="transmembrane region" description="Helical" evidence="4">
    <location>
        <begin position="2837"/>
        <end position="2857"/>
    </location>
</feature>
<dbReference type="InterPro" id="IPR058851">
    <property type="entry name" value="CALS1_helical"/>
</dbReference>
<dbReference type="Pfam" id="PF02364">
    <property type="entry name" value="Glucan_synthase"/>
    <property type="match status" value="4"/>
</dbReference>
<feature type="transmembrane region" description="Helical" evidence="4">
    <location>
        <begin position="2693"/>
        <end position="2712"/>
    </location>
</feature>
<dbReference type="InterPro" id="IPR023175">
    <property type="entry name" value="Vta1/CALS_N_sf"/>
</dbReference>
<feature type="transmembrane region" description="Helical" evidence="4">
    <location>
        <begin position="900"/>
        <end position="922"/>
    </location>
</feature>
<feature type="domain" description="Callose synthase helical" evidence="6">
    <location>
        <begin position="1887"/>
        <end position="2069"/>
    </location>
</feature>
<keyword evidence="4" id="KW-0812">Transmembrane</keyword>
<dbReference type="InterPro" id="IPR003440">
    <property type="entry name" value="Glyco_trans_48_dom"/>
</dbReference>
<feature type="transmembrane region" description="Helical" evidence="4">
    <location>
        <begin position="2796"/>
        <end position="2816"/>
    </location>
</feature>
<sequence>MIFFYVFLAILQPKLYIGRGLHEDVFSLLKYTLFWIMLLISKLSFSYYVEILPLVAPTKIIMKMPISNYQWHEFFPNGNISNFAIPLLLKMFLTVACAYYKFTFGTAVVTHNIGVVIAIWAPIVLVYFMDAQIWYAIFSTIFGGIHGAFSHLGEIRTLGMLRSRFESVPSAFSDRLMPSQNEDANEEGPLMNEERQRKNIDEERQRKNIANFSQVWNEFITSMRWEDLISNRDRDLLLVPYLSSPLSVVQWPPFLLASKIPIALDMAKDFTGKADDDLFKKIKSDDYMYSAVIECYQTLRDIIDGLLEDQADKMIVEWICDEVDGSIDQKRFLTNFRMSGLPFLSERLEKFLKLLLAADENDDNSMRQIINVLQDIMEIITQDVMINGHEILEAAYNIDPQNVKKEQMFQKLKIDQRDKGWREKVVRLHLLLTVKESAINVPQNLDARRRITFFANSLFMNMPRAPKVRDMLSFSVLTPYYKEDVIYSDEELNKENEDGISVLFYLQKIYPDEWTNFQERLEDPKNEIPGKDRSELTRQWVSYRAQTLSRTVRGMMYYRRALDLQCVLETAGDSEASKVAYGYVADFLGGYQTSGLSENDEQAEQAFLDRAQALADLKFTYVVSCQIYGAQKNSIEARDKSCYTNILKLMLTYPSLRVAYIDTTEEQVNGRPQKTYFSVLVKGGDKWDEEIYRIKLPGPPTDIGEGKPENQNHAIIFTRGEALQTIDMNQDNYFEEAFKMRNVLEEFLKRRRGNRKPTILGLREHIFTGSVSSLAWFMSNQETSFVTIGQRILANPLRVRFHYGHPDIFDRIFHITRGGISKASKIINLSEDIFAGYNSTMRGGFITHHEYIQVGKGRDVGMNQISLFEAKVSNGNGEQTLSRDVYRLGRQFDFFRMMSFYFTTIGFYFSSMVTVLIVYVFLYGRMYMVMSGLENEIMENPAIHENKAFEEALATQSVFQLGLLLVLPMVMEIGLEKGFRTALGDFVIMQLQLASVFFTFQLGTKAHYYGRTILHGGSKYRATGRGFVVVHAKFSENYRLYSRSHFVKGLELLILLIVYGVYGESYRSSNLFWFITFSMWFLVASWLFAPFIFNPSSFDWQKTVDDWTEWKRWMGNRGGIGISPDKSWESWWDEEQEHLKYTVFRGRILEIILALRFLIYQYGIVYHLDIAHHSKSLLVYGLSWVVMVTVLLVLKMVSMGRRRFGTDFQLMFRILKALLFLGFMSVMTVLFVVFGLTISDLFAAILAFLPTGWALLLADVQRARVLGINQGAWKSIRLHNGTSDLHAGSHFVMVPVCIRVPNTYPLQPSIQQRPADFQDSCREERQDCVSDRNLKISICIEAFSISNGTKNKFRGPSRSFSRAMTRMPTRVLESPNEDESLDSIVVPPGLPSIARIFRVADEIEKDNPRVAYLCRFHGFEKAHKMDPTSSGRGFPQFKTLLLNKLVKTPNQAAGGRRKPKTNFVEVRTFWHLYRSFDRMWIFLILAFQAMLIVAWSPSGSLTAFFDADVFRSVLSIFITYAFLNLLQATLDIILSWYCWKSLEFTQILRYLLKFAVAGVWAVVLPIGYSSSVQSPTGLLKFFNSWARDWRNQSFYNYAVALYLLPNIMAAVLLFLPPLRRHLERSNWRIVTLFMWWAQASMSKTNFLLPCFLCGGLRQACLRQISCCLVFYVVGSGKPVLNKFLILPLVAPTKIIMKMPISNYQWHEFFPNGNISNFAIPLLLKTFLTVACAYYKFTFGTAVVTHNIGVVIAIWAPIVLVYFMDAQIWYAIFSTIFGGIHGAFSHLGEIRTLGMLRSRFESVPSAFSDRLMPSPNEDANENEERQRKNIANFSHVWNEFITSMRGEDLISNSFSKLLIISDQNKPYRDRDLLLIPYSSGYESVVQWPHFLLASKIPIALDMARYFKGKADDDLFRKIKSDNCMYSALTECYQTLRDIIYSLLEDEADKKIVEWICSEVDSSIQQQRFLTKFRMSGLLFLSERLEKFLKLLLDADEYDDNSMRQIINVLQDIMEIITQDVMINGHEILEAAQYFDSQNVKKEQRFQKLKIDHRHKGWREKVVRLHLLLTVKESAINVPQNLDARRRITFFANSLFMNMPRAPKVRDMLSFSVLTPYYKEDVIYSDEELNKENEDGISILFYLQKIYPDEWKNFQERLEDPENEIPGKDRSELTRQWVSYRAQTLSRTVRGMMYYRRALDLQCVLETAGDSDFLGGYQTSGLSENDEQAEQAFLDRAQALADLKFTYVYGAQKNSNEARDRSCYTNILKLMQTYPSLRVAYIDTTEKQVNGKPQKIYFSVLVKGVGKWDEEIYRIKLPGPPTEIGEGRPENQNHAIIFTRGEALQTIDMNQDNYFEEAFKMRNVLEEFLKHRRGNRKPTILGLREHIFSGSISSLAWFSSNQETSFVTIGQRTLANPLRVRFHYGHADIFDRIFHITRGGISKASKVINLSDDIFAGYNSTMRGGFITHHEYIQVGKGRDMGINQLSLFEAKVSNGNGEQTLSRDVYRLGRQFDFFRMLSFYFTTIGFYFSSMVTVLVVYVFLYGRMYMVMSGLENEIMENPAIHGNKAFEEALAAQSVFQLGLLLVLPMVMEIGLEKGFRTALGDFVIMQLQLASVFFTFQLGTKAHYYGRTILHGASKYRATGHGFVVHHAKFSENYRLYSRSHFVKGLEVLILLIVYGVYGQSYGSSNLFRFIIFSLWFLVASWLFAPFIFNPSSFDWQKIVDDWTEWNGWMANHGRIGISPDKSWESWWNEEQEHLKYTGFRGRILEIILAFRFLIYQYGIVYHLDIAHHSKSLLVYGLSWVVLVTVLLVLMIVSMGGRRFGTNFHLRFRILEALLFLGFMSAMTVLFVVCGLTISDLFAAIPAFLPTGWALLLAGVQLARILGINQGAWKSVRLHNGTSNLHVDSHFVMVPVCITVPNTYPLQPSIQQRPADFQDSCRKERQDCFLDRNLKVSIYIEAFSISKFISVIRI</sequence>
<accession>A0A498J3Y7</accession>
<feature type="transmembrane region" description="Helical" evidence="4">
    <location>
        <begin position="1148"/>
        <end position="1165"/>
    </location>
</feature>
<dbReference type="GO" id="GO:0003843">
    <property type="term" value="F:1,3-beta-D-glucan synthase activity"/>
    <property type="evidence" value="ECO:0007669"/>
    <property type="project" value="InterPro"/>
</dbReference>
<feature type="transmembrane region" description="Helical" evidence="4">
    <location>
        <begin position="1767"/>
        <end position="1787"/>
    </location>
</feature>
<dbReference type="GO" id="GO:0000148">
    <property type="term" value="C:1,3-beta-D-glucan synthase complex"/>
    <property type="evidence" value="ECO:0007669"/>
    <property type="project" value="InterPro"/>
</dbReference>
<feature type="transmembrane region" description="Helical" evidence="4">
    <location>
        <begin position="1742"/>
        <end position="1762"/>
    </location>
</feature>
<dbReference type="Pfam" id="PF25968">
    <property type="entry name" value="CALS1"/>
    <property type="match status" value="2"/>
</dbReference>
<feature type="transmembrane region" description="Helical" evidence="4">
    <location>
        <begin position="133"/>
        <end position="152"/>
    </location>
</feature>
<feature type="transmembrane region" description="Helical" evidence="4">
    <location>
        <begin position="1717"/>
        <end position="1736"/>
    </location>
</feature>
<feature type="transmembrane region" description="Helical" evidence="4">
    <location>
        <begin position="1550"/>
        <end position="1568"/>
    </location>
</feature>